<evidence type="ECO:0000256" key="3">
    <source>
        <dbReference type="SAM" id="Phobius"/>
    </source>
</evidence>
<comment type="subcellular location">
    <subcellularLocation>
        <location evidence="2">Cell membrane</location>
        <topology evidence="2">Multi-pass membrane protein</topology>
    </subcellularLocation>
</comment>
<dbReference type="GO" id="GO:0015225">
    <property type="term" value="F:biotin transmembrane transporter activity"/>
    <property type="evidence" value="ECO:0007669"/>
    <property type="project" value="UniProtKB-UniRule"/>
</dbReference>
<evidence type="ECO:0000256" key="2">
    <source>
        <dbReference type="PIRNR" id="PIRNR016661"/>
    </source>
</evidence>
<keyword evidence="2 3" id="KW-0472">Membrane</keyword>
<accession>A0A850LE24</accession>
<evidence type="ECO:0000256" key="1">
    <source>
        <dbReference type="ARBA" id="ARBA00010692"/>
    </source>
</evidence>
<comment type="caution">
    <text evidence="4">The sequence shown here is derived from an EMBL/GenBank/DDBJ whole genome shotgun (WGS) entry which is preliminary data.</text>
</comment>
<dbReference type="PIRSF" id="PIRSF016661">
    <property type="entry name" value="BioY"/>
    <property type="match status" value="1"/>
</dbReference>
<gene>
    <name evidence="4" type="ORF">HW564_04430</name>
</gene>
<dbReference type="Pfam" id="PF02632">
    <property type="entry name" value="BioY"/>
    <property type="match status" value="1"/>
</dbReference>
<feature type="transmembrane region" description="Helical" evidence="3">
    <location>
        <begin position="73"/>
        <end position="91"/>
    </location>
</feature>
<dbReference type="Proteomes" id="UP000565723">
    <property type="component" value="Unassembled WGS sequence"/>
</dbReference>
<dbReference type="Gene3D" id="1.10.1760.20">
    <property type="match status" value="1"/>
</dbReference>
<feature type="transmembrane region" description="Helical" evidence="3">
    <location>
        <begin position="158"/>
        <end position="181"/>
    </location>
</feature>
<dbReference type="PANTHER" id="PTHR34295">
    <property type="entry name" value="BIOTIN TRANSPORTER BIOY"/>
    <property type="match status" value="1"/>
</dbReference>
<comment type="similarity">
    <text evidence="1 2">Belongs to the BioY family.</text>
</comment>
<evidence type="ECO:0000313" key="5">
    <source>
        <dbReference type="Proteomes" id="UP000565723"/>
    </source>
</evidence>
<organism evidence="4 5">
    <name type="scientific">Ruegeria pomeroyi</name>
    <dbReference type="NCBI Taxonomy" id="89184"/>
    <lineage>
        <taxon>Bacteria</taxon>
        <taxon>Pseudomonadati</taxon>
        <taxon>Pseudomonadota</taxon>
        <taxon>Alphaproteobacteria</taxon>
        <taxon>Rhodobacterales</taxon>
        <taxon>Roseobacteraceae</taxon>
        <taxon>Ruegeria</taxon>
    </lineage>
</organism>
<reference evidence="4 5" key="1">
    <citation type="journal article" date="2020" name="Proc. Natl. Acad. Sci. U.S.A.">
        <title>Ecological drivers of bacterial community assembly in synthetic phycospheres.</title>
        <authorList>
            <person name="Fu H."/>
            <person name="Uchimiya M."/>
            <person name="Gore J."/>
            <person name="Moran M.A."/>
        </authorList>
    </citation>
    <scope>NUCLEOTIDE SEQUENCE [LARGE SCALE GENOMIC DNA]</scope>
    <source>
        <strain evidence="4">HF-Din03</strain>
    </source>
</reference>
<keyword evidence="3" id="KW-1133">Transmembrane helix</keyword>
<name>A0A850LE24_9RHOB</name>
<evidence type="ECO:0000313" key="4">
    <source>
        <dbReference type="EMBL" id="NVK96158.1"/>
    </source>
</evidence>
<protein>
    <recommendedName>
        <fullName evidence="2">Biotin transporter</fullName>
    </recommendedName>
</protein>
<feature type="transmembrane region" description="Helical" evidence="3">
    <location>
        <begin position="128"/>
        <end position="152"/>
    </location>
</feature>
<feature type="transmembrane region" description="Helical" evidence="3">
    <location>
        <begin position="97"/>
        <end position="121"/>
    </location>
</feature>
<dbReference type="GO" id="GO:0005886">
    <property type="term" value="C:plasma membrane"/>
    <property type="evidence" value="ECO:0007669"/>
    <property type="project" value="UniProtKB-SubCell"/>
</dbReference>
<feature type="transmembrane region" description="Helical" evidence="3">
    <location>
        <begin position="21"/>
        <end position="39"/>
    </location>
</feature>
<sequence>MEKAMKQTTEAVVAGARAPALSGQILRVAAGIAILTLSARVQVPFWPVPMTLQVAAVMALAALYGMRLGTATLAGYLAVGALGLPVFAGTPEKGLGLAYMLGGTGGYLVGFLVASALVGFAADRLHRLALWPAMLLGLAVIYALGLAWLAQFVPADKLLAYGMTPFVAGDLVKVTLAALLVTKLPQGWAERLRGGARHG</sequence>
<dbReference type="EMBL" id="JABXIY010000011">
    <property type="protein sequence ID" value="NVK96158.1"/>
    <property type="molecule type" value="Genomic_DNA"/>
</dbReference>
<keyword evidence="2" id="KW-0813">Transport</keyword>
<dbReference type="PANTHER" id="PTHR34295:SF1">
    <property type="entry name" value="BIOTIN TRANSPORTER BIOY"/>
    <property type="match status" value="1"/>
</dbReference>
<feature type="transmembrane region" description="Helical" evidence="3">
    <location>
        <begin position="45"/>
        <end position="66"/>
    </location>
</feature>
<dbReference type="InterPro" id="IPR003784">
    <property type="entry name" value="BioY"/>
</dbReference>
<dbReference type="AlphaFoldDB" id="A0A850LE24"/>
<proteinExistence type="inferred from homology"/>
<keyword evidence="3" id="KW-0812">Transmembrane</keyword>
<keyword evidence="2" id="KW-1003">Cell membrane</keyword>